<dbReference type="InterPro" id="IPR046528">
    <property type="entry name" value="DUF6593"/>
</dbReference>
<comment type="caution">
    <text evidence="2">The sequence shown here is derived from an EMBL/GenBank/DDBJ whole genome shotgun (WGS) entry which is preliminary data.</text>
</comment>
<reference evidence="2 3" key="1">
    <citation type="journal article" date="2018" name="Evol. Lett.">
        <title>Horizontal gene cluster transfer increased hallucinogenic mushroom diversity.</title>
        <authorList>
            <person name="Reynolds H.T."/>
            <person name="Vijayakumar V."/>
            <person name="Gluck-Thaler E."/>
            <person name="Korotkin H.B."/>
            <person name="Matheny P.B."/>
            <person name="Slot J.C."/>
        </authorList>
    </citation>
    <scope>NUCLEOTIDE SEQUENCE [LARGE SCALE GENOMIC DNA]</scope>
    <source>
        <strain evidence="2 3">2631</strain>
    </source>
</reference>
<organism evidence="2 3">
    <name type="scientific">Psilocybe cyanescens</name>
    <dbReference type="NCBI Taxonomy" id="93625"/>
    <lineage>
        <taxon>Eukaryota</taxon>
        <taxon>Fungi</taxon>
        <taxon>Dikarya</taxon>
        <taxon>Basidiomycota</taxon>
        <taxon>Agaricomycotina</taxon>
        <taxon>Agaricomycetes</taxon>
        <taxon>Agaricomycetidae</taxon>
        <taxon>Agaricales</taxon>
        <taxon>Agaricineae</taxon>
        <taxon>Strophariaceae</taxon>
        <taxon>Psilocybe</taxon>
    </lineage>
</organism>
<proteinExistence type="predicted"/>
<dbReference type="InParanoid" id="A0A409XE14"/>
<gene>
    <name evidence="2" type="ORF">CVT25_009122</name>
</gene>
<sequence>MTRLHRPLPFTFEDRTGQLSNSDFDEMYDRLFFHVARQPGHTSTKIYEMNNRASRFRSTLPLTRDPIVHLDFQADESLGTVSFAKAPLQFSIPMSRYLKKTAFFGASTTRKFTASDGRDYKWGFNLYAGQEWTCTTMDNGLVAHYDLKPANVRAYDVSGNNLIIYEPFAHIIPEILASFLIMRHIKQFNL</sequence>
<dbReference type="Proteomes" id="UP000283269">
    <property type="component" value="Unassembled WGS sequence"/>
</dbReference>
<dbReference type="EMBL" id="NHYD01001992">
    <property type="protein sequence ID" value="PPQ88887.1"/>
    <property type="molecule type" value="Genomic_DNA"/>
</dbReference>
<feature type="domain" description="DUF6593" evidence="1">
    <location>
        <begin position="30"/>
        <end position="184"/>
    </location>
</feature>
<dbReference type="Pfam" id="PF20236">
    <property type="entry name" value="DUF6593"/>
    <property type="match status" value="1"/>
</dbReference>
<protein>
    <recommendedName>
        <fullName evidence="1">DUF6593 domain-containing protein</fullName>
    </recommendedName>
</protein>
<evidence type="ECO:0000313" key="2">
    <source>
        <dbReference type="EMBL" id="PPQ88887.1"/>
    </source>
</evidence>
<name>A0A409XE14_PSICY</name>
<dbReference type="AlphaFoldDB" id="A0A409XE14"/>
<accession>A0A409XE14</accession>
<evidence type="ECO:0000259" key="1">
    <source>
        <dbReference type="Pfam" id="PF20236"/>
    </source>
</evidence>
<evidence type="ECO:0000313" key="3">
    <source>
        <dbReference type="Proteomes" id="UP000283269"/>
    </source>
</evidence>
<dbReference type="OrthoDB" id="2910790at2759"/>
<keyword evidence="3" id="KW-1185">Reference proteome</keyword>